<sequence length="215" mass="25239">MLSNRQNTPASARVSRVLFSSSLIIFGHISIYNSMSRKYKFHNKEGLYFISFATVYWIDLFVRDQYFSVVTESLDYCRKNKGLEIYCWCIMPSHVHLIIRAKEGNPEAVLGRLKEYTSKQLQNSVAKNVQESRKEWMLWMFERAGMKSSNVKGRQLWQHHNQPVELWSPEVIDQKVDYIHNNPVESGFVVEPWHWKYSSAIDYCGGKGVLEIDYI</sequence>
<feature type="transmembrane region" description="Helical" evidence="1">
    <location>
        <begin position="17"/>
        <end position="34"/>
    </location>
</feature>
<dbReference type="eggNOG" id="COG1943">
    <property type="taxonomic scope" value="Bacteria"/>
</dbReference>
<keyword evidence="1" id="KW-0812">Transmembrane</keyword>
<dbReference type="PANTHER" id="PTHR36966">
    <property type="entry name" value="REP-ASSOCIATED TYROSINE TRANSPOSASE"/>
    <property type="match status" value="1"/>
</dbReference>
<evidence type="ECO:0000313" key="3">
    <source>
        <dbReference type="EMBL" id="ELR68832.1"/>
    </source>
</evidence>
<dbReference type="EMBL" id="AMZN01000091">
    <property type="protein sequence ID" value="ELR68832.1"/>
    <property type="molecule type" value="Genomic_DNA"/>
</dbReference>
<dbReference type="InterPro" id="IPR052715">
    <property type="entry name" value="RAYT_transposase"/>
</dbReference>
<dbReference type="Proteomes" id="UP000011135">
    <property type="component" value="Unassembled WGS sequence"/>
</dbReference>
<proteinExistence type="predicted"/>
<dbReference type="PANTHER" id="PTHR36966:SF1">
    <property type="entry name" value="REP-ASSOCIATED TYROSINE TRANSPOSASE"/>
    <property type="match status" value="1"/>
</dbReference>
<protein>
    <submittedName>
        <fullName evidence="3">Transposase</fullName>
    </submittedName>
</protein>
<dbReference type="GO" id="GO:0043565">
    <property type="term" value="F:sequence-specific DNA binding"/>
    <property type="evidence" value="ECO:0007669"/>
    <property type="project" value="TreeGrafter"/>
</dbReference>
<feature type="domain" description="Transposase IS200-like" evidence="2">
    <location>
        <begin position="44"/>
        <end position="182"/>
    </location>
</feature>
<dbReference type="NCBIfam" id="NF047646">
    <property type="entry name" value="REP_Tyr_transpos"/>
    <property type="match status" value="1"/>
</dbReference>
<keyword evidence="1" id="KW-0472">Membrane</keyword>
<reference evidence="3 4" key="1">
    <citation type="submission" date="2012-12" db="EMBL/GenBank/DDBJ databases">
        <title>Genome assembly of Fulvivirga imtechensis AK7.</title>
        <authorList>
            <person name="Nupur N."/>
            <person name="Khatri I."/>
            <person name="Kumar R."/>
            <person name="Subramanian S."/>
            <person name="Pinnaka A."/>
        </authorList>
    </citation>
    <scope>NUCLEOTIDE SEQUENCE [LARGE SCALE GENOMIC DNA]</scope>
    <source>
        <strain evidence="3 4">AK7</strain>
    </source>
</reference>
<keyword evidence="1" id="KW-1133">Transmembrane helix</keyword>
<evidence type="ECO:0000256" key="1">
    <source>
        <dbReference type="SAM" id="Phobius"/>
    </source>
</evidence>
<name>L8JN93_9BACT</name>
<dbReference type="Gene3D" id="3.30.70.1290">
    <property type="entry name" value="Transposase IS200-like"/>
    <property type="match status" value="1"/>
</dbReference>
<evidence type="ECO:0000313" key="4">
    <source>
        <dbReference type="Proteomes" id="UP000011135"/>
    </source>
</evidence>
<dbReference type="PATRIC" id="fig|1237149.3.peg.5097"/>
<dbReference type="InterPro" id="IPR036515">
    <property type="entry name" value="Transposase_17_sf"/>
</dbReference>
<dbReference type="STRING" id="1237149.C900_05778"/>
<dbReference type="SMART" id="SM01321">
    <property type="entry name" value="Y1_Tnp"/>
    <property type="match status" value="1"/>
</dbReference>
<dbReference type="GO" id="GO:0004803">
    <property type="term" value="F:transposase activity"/>
    <property type="evidence" value="ECO:0007669"/>
    <property type="project" value="InterPro"/>
</dbReference>
<dbReference type="Pfam" id="PF01797">
    <property type="entry name" value="Y1_Tnp"/>
    <property type="match status" value="1"/>
</dbReference>
<dbReference type="GO" id="GO:0006313">
    <property type="term" value="P:DNA transposition"/>
    <property type="evidence" value="ECO:0007669"/>
    <property type="project" value="InterPro"/>
</dbReference>
<organism evidence="3 4">
    <name type="scientific">Fulvivirga imtechensis AK7</name>
    <dbReference type="NCBI Taxonomy" id="1237149"/>
    <lineage>
        <taxon>Bacteria</taxon>
        <taxon>Pseudomonadati</taxon>
        <taxon>Bacteroidota</taxon>
        <taxon>Cytophagia</taxon>
        <taxon>Cytophagales</taxon>
        <taxon>Fulvivirgaceae</taxon>
        <taxon>Fulvivirga</taxon>
    </lineage>
</organism>
<dbReference type="SUPFAM" id="SSF143422">
    <property type="entry name" value="Transposase IS200-like"/>
    <property type="match status" value="1"/>
</dbReference>
<dbReference type="InterPro" id="IPR002686">
    <property type="entry name" value="Transposase_17"/>
</dbReference>
<keyword evidence="4" id="KW-1185">Reference proteome</keyword>
<gene>
    <name evidence="3" type="ORF">C900_05778</name>
</gene>
<accession>L8JN93</accession>
<comment type="caution">
    <text evidence="3">The sequence shown here is derived from an EMBL/GenBank/DDBJ whole genome shotgun (WGS) entry which is preliminary data.</text>
</comment>
<dbReference type="AlphaFoldDB" id="L8JN93"/>
<evidence type="ECO:0000259" key="2">
    <source>
        <dbReference type="SMART" id="SM01321"/>
    </source>
</evidence>